<dbReference type="AlphaFoldDB" id="A0A1D9G273"/>
<sequence length="97" mass="10611">MSKKRFAIILCSGNLLRPNFIIPNLFNSDNLTRIDLIIKGTKSKKKMKNNQTNQTPQPNSGANSESINGKNSTKLSKLSVSELERISGGKIIIGAPK</sequence>
<feature type="compositionally biased region" description="Polar residues" evidence="1">
    <location>
        <begin position="62"/>
        <end position="73"/>
    </location>
</feature>
<reference evidence="3" key="1">
    <citation type="submission" date="2016-10" db="EMBL/GenBank/DDBJ databases">
        <title>Comparative genomics uncovers the prolific and rare metabolic potential of the cyanobacterial genus Moorea.</title>
        <authorList>
            <person name="Leao T."/>
            <person name="Castelao G."/>
            <person name="Korobeynikov A."/>
            <person name="Monroe E.A."/>
            <person name="Podell S."/>
            <person name="Glukhov E."/>
            <person name="Allen E."/>
            <person name="Gerwick W.H."/>
            <person name="Gerwick L."/>
        </authorList>
    </citation>
    <scope>NUCLEOTIDE SEQUENCE [LARGE SCALE GENOMIC DNA]</scope>
    <source>
        <strain evidence="3">JHB</strain>
    </source>
</reference>
<organism evidence="2 3">
    <name type="scientific">Moorena producens (strain JHB)</name>
    <dbReference type="NCBI Taxonomy" id="1454205"/>
    <lineage>
        <taxon>Bacteria</taxon>
        <taxon>Bacillati</taxon>
        <taxon>Cyanobacteriota</taxon>
        <taxon>Cyanophyceae</taxon>
        <taxon>Coleofasciculales</taxon>
        <taxon>Coleofasciculaceae</taxon>
        <taxon>Moorena</taxon>
    </lineage>
</organism>
<feature type="compositionally biased region" description="Low complexity" evidence="1">
    <location>
        <begin position="49"/>
        <end position="61"/>
    </location>
</feature>
<protein>
    <submittedName>
        <fullName evidence="2">Uncharacterized protein</fullName>
    </submittedName>
</protein>
<evidence type="ECO:0000256" key="1">
    <source>
        <dbReference type="SAM" id="MobiDB-lite"/>
    </source>
</evidence>
<dbReference type="Proteomes" id="UP000176944">
    <property type="component" value="Chromosome"/>
</dbReference>
<accession>A0A1D9G273</accession>
<dbReference type="EMBL" id="CP017708">
    <property type="protein sequence ID" value="AOY81520.1"/>
    <property type="molecule type" value="Genomic_DNA"/>
</dbReference>
<evidence type="ECO:0000313" key="3">
    <source>
        <dbReference type="Proteomes" id="UP000176944"/>
    </source>
</evidence>
<proteinExistence type="predicted"/>
<gene>
    <name evidence="2" type="ORF">BJP36_17990</name>
</gene>
<feature type="region of interest" description="Disordered" evidence="1">
    <location>
        <begin position="42"/>
        <end position="73"/>
    </location>
</feature>
<evidence type="ECO:0000313" key="2">
    <source>
        <dbReference type="EMBL" id="AOY81520.1"/>
    </source>
</evidence>
<name>A0A1D9G273_MOOP1</name>